<accession>A0A376B2E0</accession>
<dbReference type="GO" id="GO:0003677">
    <property type="term" value="F:DNA binding"/>
    <property type="evidence" value="ECO:0007669"/>
    <property type="project" value="UniProtKB-KW"/>
</dbReference>
<keyword evidence="7" id="KW-0235">DNA replication</keyword>
<dbReference type="PROSITE" id="PS00447">
    <property type="entry name" value="DNA_POLYMERASE_A"/>
    <property type="match status" value="1"/>
</dbReference>
<evidence type="ECO:0000256" key="4">
    <source>
        <dbReference type="ARBA" id="ARBA00012417"/>
    </source>
</evidence>
<evidence type="ECO:0000256" key="9">
    <source>
        <dbReference type="ARBA" id="ARBA00022932"/>
    </source>
</evidence>
<evidence type="ECO:0000256" key="5">
    <source>
        <dbReference type="ARBA" id="ARBA00022679"/>
    </source>
</evidence>
<evidence type="ECO:0000256" key="3">
    <source>
        <dbReference type="ARBA" id="ARBA00007705"/>
    </source>
</evidence>
<dbReference type="Gene3D" id="1.10.150.20">
    <property type="entry name" value="5' to 3' exonuclease, C-terminal subdomain"/>
    <property type="match status" value="1"/>
</dbReference>
<dbReference type="InterPro" id="IPR012337">
    <property type="entry name" value="RNaseH-like_sf"/>
</dbReference>
<dbReference type="GO" id="GO:0008408">
    <property type="term" value="F:3'-5' exonuclease activity"/>
    <property type="evidence" value="ECO:0007669"/>
    <property type="project" value="TreeGrafter"/>
</dbReference>
<sequence length="1287" mass="147052">MKKNILLKQTNTCIVESILFVGWECSIRSLSKNRGIKNIRQYVTASSSISGPTINNTTKSIKDSAYDEKDLDINPVGIQHLSPSLRRQLFGSAKNSNITGKLTKDQKQALTNIAIYSLKQHHLYGRKTSIKKPIDFQLPKLRGKTLEEHFQKLGNYMSEPYLTMCKNKFTRIVDKPKQWIMESGCWFRYVPGEPPQKVTYPLENTLIFDVETMPKISPFPVLATAVSDKAWYSWCSPFLTTDGKDNFKHLIPLDTHNKKNPKLIIGHNISYDRARVLEEYNFKKSNAFFLDTLSLHSATAGMCSRQRPKWTKAKKMLRERKKLAEELENNEDQHITCKNEINDGDPANLVIENPIKDDPWVGLSSLNSLKDVASFYCDIDLKKEDRDIFVEAEDKHEIITNFQKLCTYCANDVEATSRVFDKVFPLFLKTVPHPVSFGALRSLSSCFLPVDSQQWTNYIESSEALYQKSKKDIEAKILQIVQDTVKLKDDIDQVNKNPWLKQLDWTIKPLKLTKKGVPVKNQKLPGYPEWYRSLFPNKMATNPKITIKSRQIPLFFNLSWEGFPVIWSSVNGWCFEVLQKDALKYETEKNYIRATAEEDTGKSCESGFVRFKIPHPNGPDFNCTSLLTKSYIHFFQKKVMTSSSPYALEALNINSSGSYWMSSRQRIMEQFVVSKRDFPQEFCFDGKVNDEDKDNDLALILPLIVPMGTITRRAVENTWLTASNAKKNRIGSELKAQVKAPAGYSFVGADVDSEELWIASLVGDSVFNIHGGTPIGWMTLEGTKNEGTDLHTKTAQILGCSRNEAKVFNYGRIYGAGAKFATQLLKNFVPSLSSDEAARVANNLYESTKGQKFYSDKDFDKFWFGGSESILFNKLENIAEQNEPRTPVLGSGITIALKKKNLNKNGFLPSRINWVIQSSGVDYLHLLCCSMNYLIDTYNIDARMCISIHDEIRYLVKNEDKYRAALALQISNLWTRAMFCEQMGMDNLPQNCAFFSAVDIDFVLRKEVDLDCITPSNKVAIPPGESLDIYKLLENPKSALINGRDIDLSKYPYKPRVPVLSVYDKDNDDDFLKYFLKMQVQDNKATVTKLAREYTQEQQRELFMNNSKNLPEPKSYQDFMREEFKTHKVNKNNVSTIDNLLSKGSDSVKKDSKSMSRRRVLVKSPVKTDIYEKVNRRVFGGNAAFDAFYNSVDKNGAYVSKQDSKFFKKNMIDKIVEKSLDTNKKTTFTKEKTIRRKNSINKHDNNSSKEVSCKKRVGNNHHEGTASFKHTTYSSNKAKRGSLILEK</sequence>
<gene>
    <name evidence="19" type="ORF">SCODWIG_00540</name>
</gene>
<evidence type="ECO:0000256" key="17">
    <source>
        <dbReference type="SAM" id="MobiDB-lite"/>
    </source>
</evidence>
<keyword evidence="16" id="KW-0175">Coiled coil</keyword>
<keyword evidence="8" id="KW-0460">Magnesium</keyword>
<feature type="compositionally biased region" description="Basic and acidic residues" evidence="17">
    <location>
        <begin position="1241"/>
        <end position="1253"/>
    </location>
</feature>
<organism evidence="19 20">
    <name type="scientific">Saccharomycodes ludwigii</name>
    <dbReference type="NCBI Taxonomy" id="36035"/>
    <lineage>
        <taxon>Eukaryota</taxon>
        <taxon>Fungi</taxon>
        <taxon>Dikarya</taxon>
        <taxon>Ascomycota</taxon>
        <taxon>Saccharomycotina</taxon>
        <taxon>Saccharomycetes</taxon>
        <taxon>Saccharomycodales</taxon>
        <taxon>Saccharomycodaceae</taxon>
        <taxon>Saccharomycodes</taxon>
    </lineage>
</organism>
<keyword evidence="10" id="KW-0238">DNA-binding</keyword>
<protein>
    <recommendedName>
        <fullName evidence="15">DNA polymerase gamma</fullName>
        <ecNumber evidence="4">2.7.7.7</ecNumber>
    </recommendedName>
    <alternativeName>
        <fullName evidence="12">Mitochondrial DNA polymerase catalytic subunit</fullName>
    </alternativeName>
</protein>
<evidence type="ECO:0000313" key="20">
    <source>
        <dbReference type="Proteomes" id="UP000262825"/>
    </source>
</evidence>
<proteinExistence type="inferred from homology"/>
<dbReference type="Gene3D" id="3.30.420.390">
    <property type="match status" value="2"/>
</dbReference>
<evidence type="ECO:0000256" key="14">
    <source>
        <dbReference type="ARBA" id="ARBA00057053"/>
    </source>
</evidence>
<dbReference type="InterPro" id="IPR041336">
    <property type="entry name" value="DNApol_Exo"/>
</dbReference>
<dbReference type="VEuPathDB" id="FungiDB:SCODWIG_00540"/>
<comment type="function">
    <text evidence="14">Involved in the replication of mitochondrial DNA.</text>
</comment>
<dbReference type="SUPFAM" id="SSF56672">
    <property type="entry name" value="DNA/RNA polymerases"/>
    <property type="match status" value="1"/>
</dbReference>
<keyword evidence="9" id="KW-0239">DNA-directed DNA polymerase</keyword>
<feature type="coiled-coil region" evidence="16">
    <location>
        <begin position="313"/>
        <end position="340"/>
    </location>
</feature>
<comment type="cofactor">
    <cofactor evidence="1">
        <name>Mg(2+)</name>
        <dbReference type="ChEBI" id="CHEBI:18420"/>
    </cofactor>
</comment>
<dbReference type="CDD" id="cd08641">
    <property type="entry name" value="DNA_pol_gammaA"/>
    <property type="match status" value="1"/>
</dbReference>
<evidence type="ECO:0000256" key="2">
    <source>
        <dbReference type="ARBA" id="ARBA00004173"/>
    </source>
</evidence>
<dbReference type="InterPro" id="IPR047580">
    <property type="entry name" value="POLG_palm_dom"/>
</dbReference>
<evidence type="ECO:0000256" key="1">
    <source>
        <dbReference type="ARBA" id="ARBA00001946"/>
    </source>
</evidence>
<keyword evidence="20" id="KW-1185">Reference proteome</keyword>
<name>A0A376B2E0_9ASCO</name>
<evidence type="ECO:0000256" key="11">
    <source>
        <dbReference type="ARBA" id="ARBA00023128"/>
    </source>
</evidence>
<dbReference type="InterPro" id="IPR001098">
    <property type="entry name" value="DNA-dir_DNA_pol_A_palm_dom"/>
</dbReference>
<evidence type="ECO:0000256" key="16">
    <source>
        <dbReference type="SAM" id="Coils"/>
    </source>
</evidence>
<keyword evidence="5" id="KW-0808">Transferase</keyword>
<evidence type="ECO:0000256" key="10">
    <source>
        <dbReference type="ARBA" id="ARBA00023125"/>
    </source>
</evidence>
<evidence type="ECO:0000256" key="7">
    <source>
        <dbReference type="ARBA" id="ARBA00022705"/>
    </source>
</evidence>
<dbReference type="Pfam" id="PF00476">
    <property type="entry name" value="DNA_pol_A"/>
    <property type="match status" value="1"/>
</dbReference>
<evidence type="ECO:0000259" key="18">
    <source>
        <dbReference type="SMART" id="SM00482"/>
    </source>
</evidence>
<dbReference type="FunFam" id="1.10.150.20:FF:000035">
    <property type="entry name" value="DNA polymerase gamma, mitochondrial"/>
    <property type="match status" value="1"/>
</dbReference>
<dbReference type="EC" id="2.7.7.7" evidence="4"/>
<evidence type="ECO:0000256" key="6">
    <source>
        <dbReference type="ARBA" id="ARBA00022695"/>
    </source>
</evidence>
<dbReference type="SMART" id="SM00482">
    <property type="entry name" value="POLAc"/>
    <property type="match status" value="1"/>
</dbReference>
<dbReference type="PRINTS" id="PR00867">
    <property type="entry name" value="DNAPOLG"/>
</dbReference>
<dbReference type="GO" id="GO:0006264">
    <property type="term" value="P:mitochondrial DNA replication"/>
    <property type="evidence" value="ECO:0007669"/>
    <property type="project" value="InterPro"/>
</dbReference>
<comment type="similarity">
    <text evidence="3">Belongs to the DNA polymerase type-A family.</text>
</comment>
<evidence type="ECO:0000256" key="13">
    <source>
        <dbReference type="ARBA" id="ARBA00049244"/>
    </source>
</evidence>
<comment type="subcellular location">
    <subcellularLocation>
        <location evidence="2">Mitochondrion</location>
    </subcellularLocation>
</comment>
<feature type="domain" description="DNA-directed DNA polymerase family A palm" evidence="18">
    <location>
        <begin position="731"/>
        <end position="960"/>
    </location>
</feature>
<evidence type="ECO:0000313" key="19">
    <source>
        <dbReference type="EMBL" id="SSD58779.1"/>
    </source>
</evidence>
<keyword evidence="11" id="KW-0496">Mitochondrion</keyword>
<feature type="region of interest" description="Disordered" evidence="17">
    <location>
        <begin position="1237"/>
        <end position="1274"/>
    </location>
</feature>
<dbReference type="PANTHER" id="PTHR10267:SF0">
    <property type="entry name" value="DNA POLYMERASE SUBUNIT GAMMA-1"/>
    <property type="match status" value="1"/>
</dbReference>
<dbReference type="InterPro" id="IPR019760">
    <property type="entry name" value="DNA-dir_DNA_pol_A_CS"/>
</dbReference>
<dbReference type="SUPFAM" id="SSF53098">
    <property type="entry name" value="Ribonuclease H-like"/>
    <property type="match status" value="1"/>
</dbReference>
<dbReference type="Gene3D" id="3.30.70.370">
    <property type="match status" value="1"/>
</dbReference>
<dbReference type="InterPro" id="IPR002297">
    <property type="entry name" value="DNA-dir_DNA_pol_A_mt"/>
</dbReference>
<evidence type="ECO:0000256" key="12">
    <source>
        <dbReference type="ARBA" id="ARBA00031966"/>
    </source>
</evidence>
<keyword evidence="6" id="KW-0548">Nucleotidyltransferase</keyword>
<dbReference type="GO" id="GO:0003887">
    <property type="term" value="F:DNA-directed DNA polymerase activity"/>
    <property type="evidence" value="ECO:0007669"/>
    <property type="project" value="UniProtKB-KW"/>
</dbReference>
<dbReference type="PANTHER" id="PTHR10267">
    <property type="entry name" value="DNA POLYMERASE SUBUNIT GAMMA-1"/>
    <property type="match status" value="1"/>
</dbReference>
<dbReference type="InterPro" id="IPR043502">
    <property type="entry name" value="DNA/RNA_pol_sf"/>
</dbReference>
<evidence type="ECO:0000256" key="15">
    <source>
        <dbReference type="ARBA" id="ARBA00069489"/>
    </source>
</evidence>
<reference evidence="20" key="1">
    <citation type="submission" date="2018-06" db="EMBL/GenBank/DDBJ databases">
        <authorList>
            <person name="Guldener U."/>
        </authorList>
    </citation>
    <scope>NUCLEOTIDE SEQUENCE [LARGE SCALE GENOMIC DNA]</scope>
    <source>
        <strain evidence="20">UTAD17</strain>
    </source>
</reference>
<dbReference type="EMBL" id="UFAJ01000047">
    <property type="protein sequence ID" value="SSD58779.1"/>
    <property type="molecule type" value="Genomic_DNA"/>
</dbReference>
<dbReference type="Pfam" id="PF18136">
    <property type="entry name" value="DNApol_Exo"/>
    <property type="match status" value="1"/>
</dbReference>
<dbReference type="Proteomes" id="UP000262825">
    <property type="component" value="Unassembled WGS sequence"/>
</dbReference>
<evidence type="ECO:0000256" key="8">
    <source>
        <dbReference type="ARBA" id="ARBA00022842"/>
    </source>
</evidence>
<dbReference type="GO" id="GO:0005760">
    <property type="term" value="C:gamma DNA polymerase complex"/>
    <property type="evidence" value="ECO:0007669"/>
    <property type="project" value="InterPro"/>
</dbReference>
<comment type="catalytic activity">
    <reaction evidence="13">
        <text>DNA(n) + a 2'-deoxyribonucleoside 5'-triphosphate = DNA(n+1) + diphosphate</text>
        <dbReference type="Rhea" id="RHEA:22508"/>
        <dbReference type="Rhea" id="RHEA-COMP:17339"/>
        <dbReference type="Rhea" id="RHEA-COMP:17340"/>
        <dbReference type="ChEBI" id="CHEBI:33019"/>
        <dbReference type="ChEBI" id="CHEBI:61560"/>
        <dbReference type="ChEBI" id="CHEBI:173112"/>
        <dbReference type="EC" id="2.7.7.7"/>
    </reaction>
</comment>